<name>A0ABW7X2A0_9NOCA</name>
<comment type="caution">
    <text evidence="3">The sequence shown here is derived from an EMBL/GenBank/DDBJ whole genome shotgun (WGS) entry which is preliminary data.</text>
</comment>
<reference evidence="3 4" key="1">
    <citation type="submission" date="2024-10" db="EMBL/GenBank/DDBJ databases">
        <title>The Natural Products Discovery Center: Release of the First 8490 Sequenced Strains for Exploring Actinobacteria Biosynthetic Diversity.</title>
        <authorList>
            <person name="Kalkreuter E."/>
            <person name="Kautsar S.A."/>
            <person name="Yang D."/>
            <person name="Bader C.D."/>
            <person name="Teijaro C.N."/>
            <person name="Fluegel L."/>
            <person name="Davis C.M."/>
            <person name="Simpson J.R."/>
            <person name="Lauterbach L."/>
            <person name="Steele A.D."/>
            <person name="Gui C."/>
            <person name="Meng S."/>
            <person name="Li G."/>
            <person name="Viehrig K."/>
            <person name="Ye F."/>
            <person name="Su P."/>
            <person name="Kiefer A.F."/>
            <person name="Nichols A."/>
            <person name="Cepeda A.J."/>
            <person name="Yan W."/>
            <person name="Fan B."/>
            <person name="Jiang Y."/>
            <person name="Adhikari A."/>
            <person name="Zheng C.-J."/>
            <person name="Schuster L."/>
            <person name="Cowan T.M."/>
            <person name="Smanski M.J."/>
            <person name="Chevrette M.G."/>
            <person name="De Carvalho L.P.S."/>
            <person name="Shen B."/>
        </authorList>
    </citation>
    <scope>NUCLEOTIDE SEQUENCE [LARGE SCALE GENOMIC DNA]</scope>
    <source>
        <strain evidence="3 4">NPDC019275</strain>
    </source>
</reference>
<evidence type="ECO:0000256" key="1">
    <source>
        <dbReference type="SAM" id="MobiDB-lite"/>
    </source>
</evidence>
<dbReference type="Pfam" id="PF24092">
    <property type="entry name" value="DUF7373_C"/>
    <property type="match status" value="1"/>
</dbReference>
<evidence type="ECO:0000313" key="3">
    <source>
        <dbReference type="EMBL" id="MFI2475168.1"/>
    </source>
</evidence>
<organism evidence="3 4">
    <name type="scientific">Nocardia xishanensis</name>
    <dbReference type="NCBI Taxonomy" id="238964"/>
    <lineage>
        <taxon>Bacteria</taxon>
        <taxon>Bacillati</taxon>
        <taxon>Actinomycetota</taxon>
        <taxon>Actinomycetes</taxon>
        <taxon>Mycobacteriales</taxon>
        <taxon>Nocardiaceae</taxon>
        <taxon>Nocardia</taxon>
    </lineage>
</organism>
<protein>
    <recommendedName>
        <fullName evidence="2">DUF7373 domain-containing protein</fullName>
    </recommendedName>
</protein>
<dbReference type="InterPro" id="IPR056463">
    <property type="entry name" value="DUF7373_C"/>
</dbReference>
<dbReference type="EMBL" id="JBIRYO010000010">
    <property type="protein sequence ID" value="MFI2475168.1"/>
    <property type="molecule type" value="Genomic_DNA"/>
</dbReference>
<sequence length="86" mass="9133">MGARDKAAGGPVTPASDDPAELRVVDPPEDVPGASCIEDLFTIAPQRFRCFVAYGRYGALLLGTRPWETKQRAAAQFALLANSGGR</sequence>
<gene>
    <name evidence="3" type="ORF">ACH49W_17455</name>
</gene>
<evidence type="ECO:0000313" key="4">
    <source>
        <dbReference type="Proteomes" id="UP001611415"/>
    </source>
</evidence>
<feature type="region of interest" description="Disordered" evidence="1">
    <location>
        <begin position="1"/>
        <end position="27"/>
    </location>
</feature>
<keyword evidence="4" id="KW-1185">Reference proteome</keyword>
<dbReference type="RefSeq" id="WP_397092976.1">
    <property type="nucleotide sequence ID" value="NZ_JBIRYO010000010.1"/>
</dbReference>
<dbReference type="Proteomes" id="UP001611415">
    <property type="component" value="Unassembled WGS sequence"/>
</dbReference>
<evidence type="ECO:0000259" key="2">
    <source>
        <dbReference type="Pfam" id="PF24092"/>
    </source>
</evidence>
<accession>A0ABW7X2A0</accession>
<feature type="domain" description="DUF7373" evidence="2">
    <location>
        <begin position="3"/>
        <end position="83"/>
    </location>
</feature>
<proteinExistence type="predicted"/>